<evidence type="ECO:0000256" key="2">
    <source>
        <dbReference type="SAM" id="SignalP"/>
    </source>
</evidence>
<reference evidence="3 4" key="1">
    <citation type="journal article" date="2014" name="Genome Announc.">
        <title>Genome Sequence and Methylome of Soil Bacterium Gemmatirosa kalamazoonensis KBS708T, a Member of the Rarely Cultivated Gemmatimonadetes Phylum.</title>
        <authorList>
            <person name="Debruyn J.M."/>
            <person name="Radosevich M."/>
            <person name="Wommack K.E."/>
            <person name="Polson S.W."/>
            <person name="Hauser L.J."/>
            <person name="Fawaz M.N."/>
            <person name="Korlach J."/>
            <person name="Tsai Y.C."/>
        </authorList>
    </citation>
    <scope>NUCLEOTIDE SEQUENCE [LARGE SCALE GENOMIC DNA]</scope>
    <source>
        <strain evidence="3 4">KBS708</strain>
    </source>
</reference>
<dbReference type="InParanoid" id="W0RDX6"/>
<sequence>MRARHGLLALAVIGLCLAMTPRSSAAQEKKRKPQRDLVTRDEIMESAQRDDDLFNALRSLRPRFLERPTGIRTLGNSTQPPTLVVLDGKPMGDLETLRSVIASTVDEVRYMEPSRAGTEFGNIGAGGAVVVKLYKAPKVTKALPADTSHDTSHPDTPQP</sequence>
<dbReference type="KEGG" id="gba:J421_1747"/>
<keyword evidence="4" id="KW-1185">Reference proteome</keyword>
<dbReference type="STRING" id="861299.J421_1747"/>
<feature type="signal peptide" evidence="2">
    <location>
        <begin position="1"/>
        <end position="25"/>
    </location>
</feature>
<dbReference type="HOGENOM" id="CLU_1658300_0_0_0"/>
<organism evidence="3 4">
    <name type="scientific">Gemmatirosa kalamazoonensis</name>
    <dbReference type="NCBI Taxonomy" id="861299"/>
    <lineage>
        <taxon>Bacteria</taxon>
        <taxon>Pseudomonadati</taxon>
        <taxon>Gemmatimonadota</taxon>
        <taxon>Gemmatimonadia</taxon>
        <taxon>Gemmatimonadales</taxon>
        <taxon>Gemmatimonadaceae</taxon>
        <taxon>Gemmatirosa</taxon>
    </lineage>
</organism>
<protein>
    <recommendedName>
        <fullName evidence="5">TonB-dependent receptor plug domain-containing protein</fullName>
    </recommendedName>
</protein>
<accession>W0RDX6</accession>
<evidence type="ECO:0000313" key="3">
    <source>
        <dbReference type="EMBL" id="AHG89284.1"/>
    </source>
</evidence>
<evidence type="ECO:0008006" key="5">
    <source>
        <dbReference type="Google" id="ProtNLM"/>
    </source>
</evidence>
<dbReference type="EMBL" id="CP007128">
    <property type="protein sequence ID" value="AHG89284.1"/>
    <property type="molecule type" value="Genomic_DNA"/>
</dbReference>
<name>W0RDX6_9BACT</name>
<feature type="chain" id="PRO_5004794190" description="TonB-dependent receptor plug domain-containing protein" evidence="2">
    <location>
        <begin position="26"/>
        <end position="159"/>
    </location>
</feature>
<evidence type="ECO:0000313" key="4">
    <source>
        <dbReference type="Proteomes" id="UP000019151"/>
    </source>
</evidence>
<dbReference type="RefSeq" id="WP_148306223.1">
    <property type="nucleotide sequence ID" value="NZ_CP007128.1"/>
</dbReference>
<dbReference type="Proteomes" id="UP000019151">
    <property type="component" value="Chromosome"/>
</dbReference>
<dbReference type="AlphaFoldDB" id="W0RDX6"/>
<proteinExistence type="predicted"/>
<feature type="region of interest" description="Disordered" evidence="1">
    <location>
        <begin position="70"/>
        <end position="89"/>
    </location>
</feature>
<keyword evidence="2" id="KW-0732">Signal</keyword>
<gene>
    <name evidence="3" type="ORF">J421_1747</name>
</gene>
<evidence type="ECO:0000256" key="1">
    <source>
        <dbReference type="SAM" id="MobiDB-lite"/>
    </source>
</evidence>